<keyword evidence="4" id="KW-1185">Reference proteome</keyword>
<dbReference type="PANTHER" id="PTHR45125">
    <property type="entry name" value="F21J9.4-RELATED"/>
    <property type="match status" value="1"/>
</dbReference>
<proteinExistence type="predicted"/>
<evidence type="ECO:0000256" key="1">
    <source>
        <dbReference type="SAM" id="MobiDB-lite"/>
    </source>
</evidence>
<protein>
    <recommendedName>
        <fullName evidence="2">No apical meristem-associated C-terminal domain-containing protein</fullName>
    </recommendedName>
</protein>
<dbReference type="Gramene" id="PUZ67612">
    <property type="protein sequence ID" value="PUZ67612"/>
    <property type="gene ID" value="GQ55_3G449900"/>
</dbReference>
<evidence type="ECO:0000259" key="2">
    <source>
        <dbReference type="Pfam" id="PF14303"/>
    </source>
</evidence>
<dbReference type="Pfam" id="PF14303">
    <property type="entry name" value="NAM-associated"/>
    <property type="match status" value="1"/>
</dbReference>
<dbReference type="InterPro" id="IPR029466">
    <property type="entry name" value="NAM-associated_C"/>
</dbReference>
<organism evidence="3 4">
    <name type="scientific">Panicum hallii var. hallii</name>
    <dbReference type="NCBI Taxonomy" id="1504633"/>
    <lineage>
        <taxon>Eukaryota</taxon>
        <taxon>Viridiplantae</taxon>
        <taxon>Streptophyta</taxon>
        <taxon>Embryophyta</taxon>
        <taxon>Tracheophyta</taxon>
        <taxon>Spermatophyta</taxon>
        <taxon>Magnoliopsida</taxon>
        <taxon>Liliopsida</taxon>
        <taxon>Poales</taxon>
        <taxon>Poaceae</taxon>
        <taxon>PACMAD clade</taxon>
        <taxon>Panicoideae</taxon>
        <taxon>Panicodae</taxon>
        <taxon>Paniceae</taxon>
        <taxon>Panicinae</taxon>
        <taxon>Panicum</taxon>
        <taxon>Panicum sect. Panicum</taxon>
    </lineage>
</organism>
<evidence type="ECO:0000313" key="3">
    <source>
        <dbReference type="EMBL" id="PUZ67612.1"/>
    </source>
</evidence>
<evidence type="ECO:0000313" key="4">
    <source>
        <dbReference type="Proteomes" id="UP000244336"/>
    </source>
</evidence>
<dbReference type="OrthoDB" id="671662at2759"/>
<feature type="compositionally biased region" description="Low complexity" evidence="1">
    <location>
        <begin position="19"/>
        <end position="29"/>
    </location>
</feature>
<name>A0A2T7EIF0_9POAL</name>
<feature type="compositionally biased region" description="Pro residues" evidence="1">
    <location>
        <begin position="1"/>
        <end position="15"/>
    </location>
</feature>
<dbReference type="STRING" id="1504633.A0A2T7EIF0"/>
<feature type="compositionally biased region" description="Low complexity" evidence="1">
    <location>
        <begin position="197"/>
        <end position="212"/>
    </location>
</feature>
<dbReference type="EMBL" id="CM009751">
    <property type="protein sequence ID" value="PUZ67612.1"/>
    <property type="molecule type" value="Genomic_DNA"/>
</dbReference>
<feature type="domain" description="No apical meristem-associated C-terminal" evidence="2">
    <location>
        <begin position="153"/>
        <end position="302"/>
    </location>
</feature>
<accession>A0A2T7EIF0</accession>
<dbReference type="Proteomes" id="UP000244336">
    <property type="component" value="Chromosome 3"/>
</dbReference>
<dbReference type="PANTHER" id="PTHR45125:SF3">
    <property type="entry name" value="NO-APICAL-MERISTEM-ASSOCIATED CARBOXY-TERMINAL DOMAIN PROTEIN"/>
    <property type="match status" value="1"/>
</dbReference>
<feature type="region of interest" description="Disordered" evidence="1">
    <location>
        <begin position="1"/>
        <end position="60"/>
    </location>
</feature>
<dbReference type="AlphaFoldDB" id="A0A2T7EIF0"/>
<gene>
    <name evidence="3" type="ORF">GQ55_3G449900</name>
</gene>
<sequence length="313" mass="34710">MPLQPPTSSPAPPAQNEPVATTVESVEAAVLKESQGDEEGALVAAGRRRKGVPSRSKLSNFSPKEDVFLVKSWLEISCDPIINIGQKKGGSGLGLQASTIARGSRWDTIKAESSKFAGYMANVLRDNPSGMSDADKDEPKWMELNIRGARPGDDDAIAEHIPAGATDIDHDLETPSSQYAGSKRPMGRDAAKRAAKKSASSSPSESSQYASKLQDLSIQKISIWEEENAKKGSRYEQRVAIEYEEVCQHNKHMVSIEEEKLQIMRKKADREQTHEEERILGIDLDKCNPRLRKYYEKKQQEILRNIGANEYDN</sequence>
<reference evidence="3 4" key="1">
    <citation type="submission" date="2018-04" db="EMBL/GenBank/DDBJ databases">
        <title>WGS assembly of Panicum hallii var. hallii HAL2.</title>
        <authorList>
            <person name="Lovell J."/>
            <person name="Jenkins J."/>
            <person name="Lowry D."/>
            <person name="Mamidi S."/>
            <person name="Sreedasyam A."/>
            <person name="Weng X."/>
            <person name="Barry K."/>
            <person name="Bonette J."/>
            <person name="Campitelli B."/>
            <person name="Daum C."/>
            <person name="Gordon S."/>
            <person name="Gould B."/>
            <person name="Lipzen A."/>
            <person name="MacQueen A."/>
            <person name="Palacio-Mejia J."/>
            <person name="Plott C."/>
            <person name="Shakirov E."/>
            <person name="Shu S."/>
            <person name="Yoshinaga Y."/>
            <person name="Zane M."/>
            <person name="Rokhsar D."/>
            <person name="Grimwood J."/>
            <person name="Schmutz J."/>
            <person name="Juenger T."/>
        </authorList>
    </citation>
    <scope>NUCLEOTIDE SEQUENCE [LARGE SCALE GENOMIC DNA]</scope>
    <source>
        <strain evidence="4">cv. HAL2</strain>
    </source>
</reference>
<feature type="region of interest" description="Disordered" evidence="1">
    <location>
        <begin position="164"/>
        <end position="212"/>
    </location>
</feature>